<keyword evidence="4 6" id="KW-0975">Bacterial flagellum</keyword>
<evidence type="ECO:0000256" key="2">
    <source>
        <dbReference type="ARBA" id="ARBA00009677"/>
    </source>
</evidence>
<organism evidence="8 10">
    <name type="scientific">Xenorhabdus doucetiae</name>
    <dbReference type="NCBI Taxonomy" id="351671"/>
    <lineage>
        <taxon>Bacteria</taxon>
        <taxon>Pseudomonadati</taxon>
        <taxon>Pseudomonadota</taxon>
        <taxon>Gammaproteobacteria</taxon>
        <taxon>Enterobacterales</taxon>
        <taxon>Morganellaceae</taxon>
        <taxon>Xenorhabdus</taxon>
    </lineage>
</organism>
<evidence type="ECO:0000256" key="5">
    <source>
        <dbReference type="ARBA" id="ARBA00024934"/>
    </source>
</evidence>
<evidence type="ECO:0000256" key="4">
    <source>
        <dbReference type="ARBA" id="ARBA00023143"/>
    </source>
</evidence>
<dbReference type="HOGENOM" id="CLU_125463_1_0_6"/>
<dbReference type="PROSITE" id="PS00588">
    <property type="entry name" value="FLAGELLA_BB_ROD"/>
    <property type="match status" value="1"/>
</dbReference>
<evidence type="ECO:0000313" key="8">
    <source>
        <dbReference type="EMBL" id="CDG18038.1"/>
    </source>
</evidence>
<dbReference type="EMBL" id="FO704550">
    <property type="protein sequence ID" value="CDG18038.1"/>
    <property type="molecule type" value="Genomic_DNA"/>
</dbReference>
<dbReference type="GO" id="GO:0071973">
    <property type="term" value="P:bacterial-type flagellum-dependent cell motility"/>
    <property type="evidence" value="ECO:0007669"/>
    <property type="project" value="InterPro"/>
</dbReference>
<dbReference type="InterPro" id="IPR006300">
    <property type="entry name" value="FlgB"/>
</dbReference>
<dbReference type="GO" id="GO:0030694">
    <property type="term" value="C:bacterial-type flagellum basal body, rod"/>
    <property type="evidence" value="ECO:0007669"/>
    <property type="project" value="InterPro"/>
</dbReference>
<keyword evidence="8" id="KW-0966">Cell projection</keyword>
<evidence type="ECO:0000259" key="7">
    <source>
        <dbReference type="Pfam" id="PF00460"/>
    </source>
</evidence>
<dbReference type="RefSeq" id="WP_045971091.1">
    <property type="nucleotide sequence ID" value="NZ_CAWMED010000001.1"/>
</dbReference>
<dbReference type="PIRSF" id="PIRSF002889">
    <property type="entry name" value="Rod_FlgB"/>
    <property type="match status" value="1"/>
</dbReference>
<dbReference type="KEGG" id="xdo:XDD1_2339"/>
<comment type="function">
    <text evidence="5 6">Structural component of flagellum, the bacterial motility apparatus. Part of the rod structure of flagellar basal body.</text>
</comment>
<dbReference type="InterPro" id="IPR019776">
    <property type="entry name" value="Flagellar_basal_body_rod_CS"/>
</dbReference>
<reference evidence="8 10" key="1">
    <citation type="submission" date="2013-07" db="EMBL/GenBank/DDBJ databases">
        <authorList>
            <person name="Genoscope - CEA"/>
        </authorList>
    </citation>
    <scope>NUCLEOTIDE SEQUENCE [LARGE SCALE GENOMIC DNA]</scope>
    <source>
        <strain evidence="8">FRM16</strain>
        <strain evidence="10">FRM16 / DSM 17909</strain>
    </source>
</reference>
<dbReference type="EMBL" id="VNHN01000004">
    <property type="protein sequence ID" value="TYP15932.1"/>
    <property type="molecule type" value="Genomic_DNA"/>
</dbReference>
<dbReference type="NCBIfam" id="TIGR01396">
    <property type="entry name" value="FlgB"/>
    <property type="match status" value="1"/>
</dbReference>
<dbReference type="AlphaFoldDB" id="A0A068QSR4"/>
<reference evidence="9 11" key="2">
    <citation type="submission" date="2019-07" db="EMBL/GenBank/DDBJ databases">
        <title>Genomic Encyclopedia of Type Strains, Phase I: the one thousand microbial genomes (KMG-I) project.</title>
        <authorList>
            <person name="Kyrpides N."/>
        </authorList>
    </citation>
    <scope>NUCLEOTIDE SEQUENCE [LARGE SCALE GENOMIC DNA]</scope>
    <source>
        <strain evidence="9 11">DSM 17909</strain>
    </source>
</reference>
<feature type="domain" description="Flagellar basal body rod protein N-terminal" evidence="7">
    <location>
        <begin position="10"/>
        <end position="39"/>
    </location>
</feature>
<dbReference type="STRING" id="351671.XDD1_2339"/>
<dbReference type="Proteomes" id="UP000324170">
    <property type="component" value="Unassembled WGS sequence"/>
</dbReference>
<accession>A0A068QSR4</accession>
<dbReference type="PANTHER" id="PTHR30435:SF12">
    <property type="entry name" value="FLAGELLAR BASAL BODY ROD PROTEIN FLGB"/>
    <property type="match status" value="1"/>
</dbReference>
<comment type="subunit">
    <text evidence="6">The basal body constitutes a major portion of the flagellar organelle and consists of a number of rings mounted on a central rod.</text>
</comment>
<comment type="subcellular location">
    <subcellularLocation>
        <location evidence="1 6">Bacterial flagellum basal body</location>
    </subcellularLocation>
</comment>
<dbReference type="Proteomes" id="UP000032721">
    <property type="component" value="Chromosome"/>
</dbReference>
<protein>
    <recommendedName>
        <fullName evidence="3 6">Flagellar basal body rod protein FlgB</fullName>
    </recommendedName>
</protein>
<keyword evidence="11" id="KW-1185">Reference proteome</keyword>
<keyword evidence="8" id="KW-0969">Cilium</keyword>
<dbReference type="OrthoDB" id="9788334at2"/>
<comment type="similarity">
    <text evidence="2 6">Belongs to the flagella basal body rod proteins family.</text>
</comment>
<evidence type="ECO:0000313" key="9">
    <source>
        <dbReference type="EMBL" id="TYP15932.1"/>
    </source>
</evidence>
<dbReference type="InterPro" id="IPR001444">
    <property type="entry name" value="Flag_bb_rod_N"/>
</dbReference>
<sequence length="138" mass="15485">MLDKLDAAFQFRQEALALRNQRQEILSANIANADTPGFQARDIDFAAQLKKVMAQGRVTGNGIGLTLTSDRHIPVQPQKRLEMDLLYRVPYQTAMDGNTVDMDMERSNFADNSLKYQAELTMTNAQIKSMMSVLQSQG</sequence>
<evidence type="ECO:0000256" key="6">
    <source>
        <dbReference type="PIRNR" id="PIRNR002889"/>
    </source>
</evidence>
<dbReference type="Pfam" id="PF00460">
    <property type="entry name" value="Flg_bb_rod"/>
    <property type="match status" value="1"/>
</dbReference>
<name>A0A068QSR4_9GAMM</name>
<proteinExistence type="inferred from homology"/>
<evidence type="ECO:0000256" key="3">
    <source>
        <dbReference type="ARBA" id="ARBA00014376"/>
    </source>
</evidence>
<gene>
    <name evidence="8" type="primary">flgB</name>
    <name evidence="9" type="ORF">LY16_00399</name>
    <name evidence="8" type="ORF">XDD1_2339</name>
</gene>
<evidence type="ECO:0000313" key="11">
    <source>
        <dbReference type="Proteomes" id="UP000324170"/>
    </source>
</evidence>
<keyword evidence="8" id="KW-0282">Flagellum</keyword>
<evidence type="ECO:0000256" key="1">
    <source>
        <dbReference type="ARBA" id="ARBA00004117"/>
    </source>
</evidence>
<evidence type="ECO:0000313" key="10">
    <source>
        <dbReference type="Proteomes" id="UP000032721"/>
    </source>
</evidence>
<dbReference type="PANTHER" id="PTHR30435">
    <property type="entry name" value="FLAGELLAR PROTEIN"/>
    <property type="match status" value="1"/>
</dbReference>